<evidence type="ECO:0000313" key="8">
    <source>
        <dbReference type="EMBL" id="JAG39464.1"/>
    </source>
</evidence>
<sequence>MQRNAIGEILGLVGATITPHNIYLHSGSVASRDIDRSDQGYMDEAIKYFTMDTIISLSISFVINLSIMIVFASNFYNETCSAQDLAWLDGKCQQIYLGTAGDVLGRFLGSAARIVWGIG</sequence>
<evidence type="ECO:0000256" key="5">
    <source>
        <dbReference type="ARBA" id="ARBA00022989"/>
    </source>
</evidence>
<gene>
    <name evidence="8" type="primary">SLC11A1</name>
    <name evidence="8" type="ORF">CM83_1898</name>
</gene>
<evidence type="ECO:0000256" key="1">
    <source>
        <dbReference type="ARBA" id="ARBA00004141"/>
    </source>
</evidence>
<dbReference type="InterPro" id="IPR001046">
    <property type="entry name" value="NRAMP_fam"/>
</dbReference>
<dbReference type="PANTHER" id="PTHR11706">
    <property type="entry name" value="SOLUTE CARRIER PROTEIN FAMILY 11 MEMBER"/>
    <property type="match status" value="1"/>
</dbReference>
<evidence type="ECO:0000256" key="3">
    <source>
        <dbReference type="ARBA" id="ARBA00022448"/>
    </source>
</evidence>
<dbReference type="Pfam" id="PF01566">
    <property type="entry name" value="Nramp"/>
    <property type="match status" value="1"/>
</dbReference>
<reference evidence="8" key="1">
    <citation type="journal article" date="2014" name="PLoS ONE">
        <title>Transcriptome-Based Identification of ABC Transporters in the Western Tarnished Plant Bug Lygus hesperus.</title>
        <authorList>
            <person name="Hull J.J."/>
            <person name="Chaney K."/>
            <person name="Geib S.M."/>
            <person name="Fabrick J.A."/>
            <person name="Brent C.S."/>
            <person name="Walsh D."/>
            <person name="Lavine L.C."/>
        </authorList>
    </citation>
    <scope>NUCLEOTIDE SEQUENCE</scope>
</reference>
<reference evidence="8" key="2">
    <citation type="submission" date="2014-07" db="EMBL/GenBank/DDBJ databases">
        <authorList>
            <person name="Hull J."/>
        </authorList>
    </citation>
    <scope>NUCLEOTIDE SEQUENCE</scope>
</reference>
<proteinExistence type="inferred from homology"/>
<keyword evidence="4 7" id="KW-0812">Transmembrane</keyword>
<dbReference type="AlphaFoldDB" id="A0A0A9Z4S4"/>
<comment type="similarity">
    <text evidence="2">Belongs to the NRAMP family.</text>
</comment>
<accession>A0A0A9Z4S4</accession>
<comment type="subcellular location">
    <subcellularLocation>
        <location evidence="1">Membrane</location>
        <topology evidence="1">Multi-pass membrane protein</topology>
    </subcellularLocation>
</comment>
<evidence type="ECO:0000256" key="6">
    <source>
        <dbReference type="ARBA" id="ARBA00023136"/>
    </source>
</evidence>
<dbReference type="EMBL" id="GBHO01004140">
    <property type="protein sequence ID" value="JAG39464.1"/>
    <property type="molecule type" value="Transcribed_RNA"/>
</dbReference>
<protein>
    <submittedName>
        <fullName evidence="8">Natural resistance-associated macrophage protein 1</fullName>
    </submittedName>
</protein>
<dbReference type="GO" id="GO:0005886">
    <property type="term" value="C:plasma membrane"/>
    <property type="evidence" value="ECO:0007669"/>
    <property type="project" value="TreeGrafter"/>
</dbReference>
<organism evidence="8">
    <name type="scientific">Lygus hesperus</name>
    <name type="common">Western plant bug</name>
    <dbReference type="NCBI Taxonomy" id="30085"/>
    <lineage>
        <taxon>Eukaryota</taxon>
        <taxon>Metazoa</taxon>
        <taxon>Ecdysozoa</taxon>
        <taxon>Arthropoda</taxon>
        <taxon>Hexapoda</taxon>
        <taxon>Insecta</taxon>
        <taxon>Pterygota</taxon>
        <taxon>Neoptera</taxon>
        <taxon>Paraneoptera</taxon>
        <taxon>Hemiptera</taxon>
        <taxon>Heteroptera</taxon>
        <taxon>Panheteroptera</taxon>
        <taxon>Cimicomorpha</taxon>
        <taxon>Miridae</taxon>
        <taxon>Mirini</taxon>
        <taxon>Lygus</taxon>
    </lineage>
</organism>
<evidence type="ECO:0000256" key="4">
    <source>
        <dbReference type="ARBA" id="ARBA00022692"/>
    </source>
</evidence>
<dbReference type="PANTHER" id="PTHR11706:SF33">
    <property type="entry name" value="NATURAL RESISTANCE-ASSOCIATED MACROPHAGE PROTEIN 2"/>
    <property type="match status" value="1"/>
</dbReference>
<dbReference type="GO" id="GO:0034755">
    <property type="term" value="P:iron ion transmembrane transport"/>
    <property type="evidence" value="ECO:0007669"/>
    <property type="project" value="TreeGrafter"/>
</dbReference>
<dbReference type="GO" id="GO:0015086">
    <property type="term" value="F:cadmium ion transmembrane transporter activity"/>
    <property type="evidence" value="ECO:0007669"/>
    <property type="project" value="TreeGrafter"/>
</dbReference>
<keyword evidence="5 7" id="KW-1133">Transmembrane helix</keyword>
<keyword evidence="3" id="KW-0813">Transport</keyword>
<evidence type="ECO:0000256" key="2">
    <source>
        <dbReference type="ARBA" id="ARBA00006670"/>
    </source>
</evidence>
<name>A0A0A9Z4S4_LYGHE</name>
<dbReference type="GO" id="GO:0005384">
    <property type="term" value="F:manganese ion transmembrane transporter activity"/>
    <property type="evidence" value="ECO:0007669"/>
    <property type="project" value="TreeGrafter"/>
</dbReference>
<keyword evidence="6 7" id="KW-0472">Membrane</keyword>
<evidence type="ECO:0000256" key="7">
    <source>
        <dbReference type="SAM" id="Phobius"/>
    </source>
</evidence>
<feature type="transmembrane region" description="Helical" evidence="7">
    <location>
        <begin position="54"/>
        <end position="76"/>
    </location>
</feature>